<dbReference type="EMBL" id="JBAFUR010000010">
    <property type="protein sequence ID" value="MFG1255323.1"/>
    <property type="molecule type" value="Genomic_DNA"/>
</dbReference>
<protein>
    <submittedName>
        <fullName evidence="2">Uncharacterized protein</fullName>
    </submittedName>
</protein>
<reference evidence="2 3" key="1">
    <citation type="submission" date="2024-02" db="EMBL/GenBank/DDBJ databases">
        <title>Expansion and revision of Xanthobacter and proposal of Roseixanthobacter gen. nov.</title>
        <authorList>
            <person name="Soltysiak M.P.M."/>
            <person name="Jalihal A."/>
            <person name="Ory A."/>
            <person name="Chrisophersen C."/>
            <person name="Lee A.D."/>
            <person name="Boulton J."/>
            <person name="Springer M."/>
        </authorList>
    </citation>
    <scope>NUCLEOTIDE SEQUENCE [LARGE SCALE GENOMIC DNA]</scope>
    <source>
        <strain evidence="2 3">CB5</strain>
    </source>
</reference>
<accession>A0ABW6ZNA0</accession>
<name>A0ABW6ZNA0_9HYPH</name>
<proteinExistence type="predicted"/>
<dbReference type="Proteomes" id="UP001604043">
    <property type="component" value="Unassembled WGS sequence"/>
</dbReference>
<evidence type="ECO:0000256" key="1">
    <source>
        <dbReference type="SAM" id="MobiDB-lite"/>
    </source>
</evidence>
<sequence length="325" mass="33247">MIRIGEVHAPVFDAAAPWHDTRRDMEPLGLGDGLPLAVPTRDAIEAMLDGRDPDRSLGPVPPLFGEASMGNLAYLSVLAGCRPGVLAILTAAVDAMLAPAFNLLGIATTTGSATVAVIVSGPQVTRLRFNPGGNGLGPGCAANATLGRALQFVLGALGGAQPGVDMATIGQPGKYTFVCAENQEAILAALADRQGGADGADVVTVVGATGTIEVLPRVYRSASDILFPPVDVLHAAKCAGRTSGETRPDDVDILLLPPELASRLRELGLTRVEVETILAERAGYAIIPVVTGGAGIKMCAIPSWPGGSRPQTVPVAPRRAAPALP</sequence>
<feature type="region of interest" description="Disordered" evidence="1">
    <location>
        <begin position="306"/>
        <end position="325"/>
    </location>
</feature>
<comment type="caution">
    <text evidence="2">The sequence shown here is derived from an EMBL/GenBank/DDBJ whole genome shotgun (WGS) entry which is preliminary data.</text>
</comment>
<dbReference type="RefSeq" id="WP_394010245.1">
    <property type="nucleotide sequence ID" value="NZ_JBAFUR010000010.1"/>
</dbReference>
<feature type="compositionally biased region" description="Low complexity" evidence="1">
    <location>
        <begin position="313"/>
        <end position="325"/>
    </location>
</feature>
<evidence type="ECO:0000313" key="3">
    <source>
        <dbReference type="Proteomes" id="UP001604043"/>
    </source>
</evidence>
<evidence type="ECO:0000313" key="2">
    <source>
        <dbReference type="EMBL" id="MFG1255323.1"/>
    </source>
</evidence>
<gene>
    <name evidence="2" type="ORF">V5F30_24145</name>
</gene>
<organism evidence="2 3">
    <name type="scientific">Xanthobacter aminoxidans</name>
    <dbReference type="NCBI Taxonomy" id="186280"/>
    <lineage>
        <taxon>Bacteria</taxon>
        <taxon>Pseudomonadati</taxon>
        <taxon>Pseudomonadota</taxon>
        <taxon>Alphaproteobacteria</taxon>
        <taxon>Hyphomicrobiales</taxon>
        <taxon>Xanthobacteraceae</taxon>
        <taxon>Xanthobacter</taxon>
    </lineage>
</organism>
<keyword evidence="3" id="KW-1185">Reference proteome</keyword>